<keyword evidence="2" id="KW-1185">Reference proteome</keyword>
<gene>
    <name evidence="1" type="ORF">AAFP95_13710</name>
</gene>
<sequence length="159" mass="18401">MKPVFKPVIFERKEKDIPNLLVFYYGYKKDSAIAEILYEWDVHNFDKGENVKKAIAFNKAMIKKYLELIGEVSKKYGKSIREGNLDNLDLLNSSEGLHRSDEWKINDSISISANIDLSEHYERQGMMATVPTHKIRLYVMNEREEEDAGNALSKEKIGL</sequence>
<proteinExistence type="predicted"/>
<dbReference type="Proteomes" id="UP001463665">
    <property type="component" value="Chromosome"/>
</dbReference>
<protein>
    <submittedName>
        <fullName evidence="1">Uncharacterized protein</fullName>
    </submittedName>
</protein>
<accession>A0AAU6WM55</accession>
<dbReference type="RefSeq" id="WP_294229035.1">
    <property type="nucleotide sequence ID" value="NZ_CP154834.1"/>
</dbReference>
<evidence type="ECO:0000313" key="1">
    <source>
        <dbReference type="EMBL" id="XAO72907.1"/>
    </source>
</evidence>
<evidence type="ECO:0000313" key="2">
    <source>
        <dbReference type="Proteomes" id="UP001463665"/>
    </source>
</evidence>
<dbReference type="AlphaFoldDB" id="A0AAU6WM55"/>
<organism evidence="1 2">
    <name type="scientific">Chryseobacterium endophyticum</name>
    <dbReference type="NCBI Taxonomy" id="1854762"/>
    <lineage>
        <taxon>Bacteria</taxon>
        <taxon>Pseudomonadati</taxon>
        <taxon>Bacteroidota</taxon>
        <taxon>Flavobacteriia</taxon>
        <taxon>Flavobacteriales</taxon>
        <taxon>Weeksellaceae</taxon>
        <taxon>Chryseobacterium group</taxon>
        <taxon>Chryseobacterium</taxon>
    </lineage>
</organism>
<reference evidence="1 2" key="1">
    <citation type="submission" date="2024-04" db="EMBL/GenBank/DDBJ databases">
        <title>Genome sequencing and assembly of rice foliar adapted Chryseobacterium endophyticum OsEnb-ALM-A6.</title>
        <authorList>
            <person name="Kumar S."/>
            <person name="Javed M."/>
            <person name="Chouhan V."/>
            <person name="Charishma K."/>
            <person name="Patel A."/>
            <person name="Kumar M."/>
            <person name="Sahu K.P."/>
            <person name="Kumar A."/>
        </authorList>
    </citation>
    <scope>NUCLEOTIDE SEQUENCE [LARGE SCALE GENOMIC DNA]</scope>
    <source>
        <strain evidence="1 2">OsEnb-ALM-A6</strain>
    </source>
</reference>
<name>A0AAU6WM55_9FLAO</name>
<dbReference type="EMBL" id="CP154834">
    <property type="protein sequence ID" value="XAO72907.1"/>
    <property type="molecule type" value="Genomic_DNA"/>
</dbReference>